<sequence>MVLKVLAIVVVLILVYIFFFKKSRESEITGNKKHEIEDELVECPTCKTYVSSKESILSNGKYYCSKECLLNK</sequence>
<protein>
    <submittedName>
        <fullName evidence="1">Uncharacterized protein</fullName>
    </submittedName>
</protein>
<dbReference type="Gene3D" id="2.30.170.10">
    <property type="match status" value="1"/>
</dbReference>
<reference evidence="1 2" key="1">
    <citation type="submission" date="2019-09" db="EMBL/GenBank/DDBJ databases">
        <title>Complete genome sequencing of four Arcobacter species reveals a diverse suite of mobile elements.</title>
        <authorList>
            <person name="Miller W.G."/>
            <person name="Yee E."/>
            <person name="Bono J.L."/>
        </authorList>
    </citation>
    <scope>NUCLEOTIDE SEQUENCE [LARGE SCALE GENOMIC DNA]</scope>
    <source>
        <strain evidence="1 2">LMG 26638</strain>
    </source>
</reference>
<gene>
    <name evidence="1" type="ORF">APAC_1394</name>
</gene>
<reference evidence="1 2" key="3">
    <citation type="submission" date="2019-09" db="EMBL/GenBank/DDBJ databases">
        <title>Taxonomic note: a critical rebuttal of the proposed division of the genus Arcobacter into six genera, emended descriptions of Arcobacter anaerophilus and the genus Arcobacter, and an assessment of genus-level boundaries for Epsilonproteobacteria using in silico genomic comparator tools.</title>
        <authorList>
            <person name="On S.L.W."/>
            <person name="Miller W.G."/>
            <person name="Biggs P."/>
            <person name="Cornelius A."/>
            <person name="Vandamme P."/>
        </authorList>
    </citation>
    <scope>NUCLEOTIDE SEQUENCE [LARGE SCALE GENOMIC DNA]</scope>
    <source>
        <strain evidence="1 2">LMG 26638</strain>
    </source>
</reference>
<evidence type="ECO:0000313" key="2">
    <source>
        <dbReference type="Proteomes" id="UP000322726"/>
    </source>
</evidence>
<dbReference type="RefSeq" id="WP_130233439.1">
    <property type="nucleotide sequence ID" value="NZ_BMEF01000003.1"/>
</dbReference>
<proteinExistence type="predicted"/>
<name>A0A5C2HBC9_9BACT</name>
<dbReference type="GO" id="GO:0046872">
    <property type="term" value="F:metal ion binding"/>
    <property type="evidence" value="ECO:0007669"/>
    <property type="project" value="InterPro"/>
</dbReference>
<dbReference type="SUPFAM" id="SSF57868">
    <property type="entry name" value="Metallothionein"/>
    <property type="match status" value="1"/>
</dbReference>
<dbReference type="NCBIfam" id="NF041023">
    <property type="entry name" value="PP0621_fam"/>
    <property type="match status" value="1"/>
</dbReference>
<organism evidence="1 2">
    <name type="scientific">Malaciobacter pacificus</name>
    <dbReference type="NCBI Taxonomy" id="1080223"/>
    <lineage>
        <taxon>Bacteria</taxon>
        <taxon>Pseudomonadati</taxon>
        <taxon>Campylobacterota</taxon>
        <taxon>Epsilonproteobacteria</taxon>
        <taxon>Campylobacterales</taxon>
        <taxon>Arcobacteraceae</taxon>
        <taxon>Malaciobacter</taxon>
    </lineage>
</organism>
<dbReference type="InterPro" id="IPR049708">
    <property type="entry name" value="PP0621-like"/>
</dbReference>
<evidence type="ECO:0000313" key="1">
    <source>
        <dbReference type="EMBL" id="QEP34506.1"/>
    </source>
</evidence>
<dbReference type="OrthoDB" id="5356091at2"/>
<accession>A0A5C2HBC9</accession>
<reference evidence="2" key="2">
    <citation type="submission" date="2019-09" db="EMBL/GenBank/DDBJ databases">
        <title>Complete genome sequencing of four Arcobacter species reveals a diverse suite of mobile elements.</title>
        <authorList>
            <person name="On S.L.W."/>
            <person name="Miller W.G."/>
            <person name="Biggs P."/>
            <person name="Cornelius A."/>
            <person name="Vandamme P."/>
        </authorList>
    </citation>
    <scope>NUCLEOTIDE SEQUENCE [LARGE SCALE GENOMIC DNA]</scope>
    <source>
        <strain evidence="2">LMG 26638</strain>
    </source>
</reference>
<keyword evidence="2" id="KW-1185">Reference proteome</keyword>
<dbReference type="AlphaFoldDB" id="A0A5C2HBC9"/>
<dbReference type="Proteomes" id="UP000322726">
    <property type="component" value="Chromosome"/>
</dbReference>
<dbReference type="KEGG" id="apai:APAC_1394"/>
<dbReference type="EMBL" id="CP035928">
    <property type="protein sequence ID" value="QEP34506.1"/>
    <property type="molecule type" value="Genomic_DNA"/>
</dbReference>
<dbReference type="InterPro" id="IPR017854">
    <property type="entry name" value="Metalthion_dom_sf"/>
</dbReference>